<dbReference type="Proteomes" id="UP000236546">
    <property type="component" value="Unassembled WGS sequence"/>
</dbReference>
<evidence type="ECO:0000313" key="2">
    <source>
        <dbReference type="EMBL" id="PON30005.1"/>
    </source>
</evidence>
<evidence type="ECO:0000313" key="4">
    <source>
        <dbReference type="Proteomes" id="UP000236546"/>
    </source>
</evidence>
<evidence type="ECO:0008006" key="5">
    <source>
        <dbReference type="Google" id="ProtNLM"/>
    </source>
</evidence>
<dbReference type="AlphaFoldDB" id="A0A0W7VRA3"/>
<dbReference type="EMBL" id="MTYH01000114">
    <property type="protein sequence ID" value="PNP38108.1"/>
    <property type="molecule type" value="Genomic_DNA"/>
</dbReference>
<keyword evidence="3" id="KW-1185">Reference proteome</keyword>
<dbReference type="GeneID" id="29984815"/>
<accession>A0A0W7VRA3</accession>
<name>A0A0W7VRA3_9HYPO</name>
<evidence type="ECO:0000313" key="3">
    <source>
        <dbReference type="Proteomes" id="UP000054821"/>
    </source>
</evidence>
<evidence type="ECO:0000313" key="1">
    <source>
        <dbReference type="EMBL" id="PNP38108.1"/>
    </source>
</evidence>
<reference evidence="2" key="3">
    <citation type="submission" date="2017-08" db="EMBL/GenBank/DDBJ databases">
        <title>Trichoderma gamsii strain T6085, whole genome shotgun sequencing project.</title>
        <authorList>
            <person name="Baroncelli R."/>
        </authorList>
    </citation>
    <scope>NUCLEOTIDE SEQUENCE</scope>
    <source>
        <strain evidence="2">T6085</strain>
    </source>
</reference>
<dbReference type="STRING" id="398673.A0A0W7VRA3"/>
<gene>
    <name evidence="2" type="ORF">TGAM01_v201371</name>
    <name evidence="1" type="ORF">TGAMA5MH_09972</name>
</gene>
<organism evidence="1 4">
    <name type="scientific">Trichoderma gamsii</name>
    <dbReference type="NCBI Taxonomy" id="398673"/>
    <lineage>
        <taxon>Eukaryota</taxon>
        <taxon>Fungi</taxon>
        <taxon>Dikarya</taxon>
        <taxon>Ascomycota</taxon>
        <taxon>Pezizomycotina</taxon>
        <taxon>Sordariomycetes</taxon>
        <taxon>Hypocreomycetidae</taxon>
        <taxon>Hypocreales</taxon>
        <taxon>Hypocreaceae</taxon>
        <taxon>Trichoderma</taxon>
    </lineage>
</organism>
<dbReference type="OrthoDB" id="4425169at2759"/>
<dbReference type="EMBL" id="JPDN02000003">
    <property type="protein sequence ID" value="PON30005.1"/>
    <property type="molecule type" value="Genomic_DNA"/>
</dbReference>
<dbReference type="RefSeq" id="XP_018662000.1">
    <property type="nucleotide sequence ID" value="XM_018804732.1"/>
</dbReference>
<reference evidence="2 3" key="1">
    <citation type="journal article" date="2016" name="Genome Announc.">
        <title>Draft Whole-Genome Sequence of Trichoderma gamsii T6085, a Promising Biocontrol Agent of Fusarium Head Blight on Wheat.</title>
        <authorList>
            <person name="Baroncelli R."/>
            <person name="Zapparata A."/>
            <person name="Piaggeschi G."/>
            <person name="Sarrocco S."/>
            <person name="Vannacci G."/>
        </authorList>
    </citation>
    <scope>NUCLEOTIDE SEQUENCE [LARGE SCALE GENOMIC DNA]</scope>
    <source>
        <strain evidence="2 3">T6085</strain>
    </source>
</reference>
<dbReference type="Proteomes" id="UP000054821">
    <property type="component" value="Unassembled WGS sequence"/>
</dbReference>
<protein>
    <recommendedName>
        <fullName evidence="5">ABM domain-containing protein</fullName>
    </recommendedName>
</protein>
<comment type="caution">
    <text evidence="1">The sequence shown here is derived from an EMBL/GenBank/DDBJ whole genome shotgun (WGS) entry which is preliminary data.</text>
</comment>
<sequence length="201" mass="22202">MPLTEVVFPVFKLDPETLATLQAATPTLFSTIKGVPGLLNFLRGPLLEENGQAVDPSTHRSVLSLEWENAESFHGFYPSSDAFLGFINIVKPLVAAPPNPQLFQAENRSTSCLSSSLTQIIKGKAASGTEETWKKIEQLLGEKIPTYHANGIEKDAAEFLGLIGWKSKEEYEQFGKQKEFLELVKQLNADNILVQLTKIDV</sequence>
<proteinExistence type="predicted"/>
<reference evidence="1 4" key="2">
    <citation type="submission" date="2017-02" db="EMBL/GenBank/DDBJ databases">
        <title>Genomes of Trichoderma spp. with biocontrol activity.</title>
        <authorList>
            <person name="Gardiner D."/>
            <person name="Kazan K."/>
            <person name="Vos C."/>
            <person name="Harvey P."/>
        </authorList>
    </citation>
    <scope>NUCLEOTIDE SEQUENCE [LARGE SCALE GENOMIC DNA]</scope>
    <source>
        <strain evidence="1 4">A5MH</strain>
    </source>
</reference>